<keyword evidence="3" id="KW-0804">Transcription</keyword>
<dbReference type="PROSITE" id="PS51078">
    <property type="entry name" value="ICLR_ED"/>
    <property type="match status" value="1"/>
</dbReference>
<feature type="domain" description="IclR-ED" evidence="5">
    <location>
        <begin position="79"/>
        <end position="271"/>
    </location>
</feature>
<evidence type="ECO:0000313" key="7">
    <source>
        <dbReference type="Proteomes" id="UP000251341"/>
    </source>
</evidence>
<dbReference type="Pfam" id="PF09339">
    <property type="entry name" value="HTH_IclR"/>
    <property type="match status" value="1"/>
</dbReference>
<dbReference type="InterPro" id="IPR014757">
    <property type="entry name" value="Tscrpt_reg_IclR_C"/>
</dbReference>
<dbReference type="GO" id="GO:0003677">
    <property type="term" value="F:DNA binding"/>
    <property type="evidence" value="ECO:0007669"/>
    <property type="project" value="UniProtKB-KW"/>
</dbReference>
<keyword evidence="7" id="KW-1185">Reference proteome</keyword>
<dbReference type="GO" id="GO:0045892">
    <property type="term" value="P:negative regulation of DNA-templated transcription"/>
    <property type="evidence" value="ECO:0007669"/>
    <property type="project" value="TreeGrafter"/>
</dbReference>
<evidence type="ECO:0000256" key="3">
    <source>
        <dbReference type="ARBA" id="ARBA00023163"/>
    </source>
</evidence>
<proteinExistence type="predicted"/>
<dbReference type="Pfam" id="PF01614">
    <property type="entry name" value="IclR_C"/>
    <property type="match status" value="1"/>
</dbReference>
<accession>A0A315ERD4</accession>
<dbReference type="Gene3D" id="3.30.450.40">
    <property type="match status" value="1"/>
</dbReference>
<dbReference type="InterPro" id="IPR036388">
    <property type="entry name" value="WH-like_DNA-bd_sf"/>
</dbReference>
<evidence type="ECO:0000256" key="1">
    <source>
        <dbReference type="ARBA" id="ARBA00023015"/>
    </source>
</evidence>
<dbReference type="PANTHER" id="PTHR30136">
    <property type="entry name" value="HELIX-TURN-HELIX TRANSCRIPTIONAL REGULATOR, ICLR FAMILY"/>
    <property type="match status" value="1"/>
</dbReference>
<dbReference type="Proteomes" id="UP000251341">
    <property type="component" value="Unassembled WGS sequence"/>
</dbReference>
<dbReference type="AlphaFoldDB" id="A0A315ERD4"/>
<dbReference type="EMBL" id="NESP01000001">
    <property type="protein sequence ID" value="PUE58524.1"/>
    <property type="molecule type" value="Genomic_DNA"/>
</dbReference>
<organism evidence="6 7">
    <name type="scientific">Limnohabitans curvus</name>
    <dbReference type="NCBI Taxonomy" id="323423"/>
    <lineage>
        <taxon>Bacteria</taxon>
        <taxon>Pseudomonadati</taxon>
        <taxon>Pseudomonadota</taxon>
        <taxon>Betaproteobacteria</taxon>
        <taxon>Burkholderiales</taxon>
        <taxon>Comamonadaceae</taxon>
        <taxon>Limnohabitans</taxon>
    </lineage>
</organism>
<reference evidence="6 7" key="1">
    <citation type="submission" date="2017-04" db="EMBL/GenBank/DDBJ databases">
        <title>Unexpected and diverse lifestyles within the genus Limnohabitans.</title>
        <authorList>
            <person name="Kasalicky V."/>
            <person name="Mehrshad M."/>
            <person name="Andrei S.-A."/>
            <person name="Salcher M."/>
            <person name="Kratochvilova H."/>
            <person name="Simek K."/>
            <person name="Ghai R."/>
        </authorList>
    </citation>
    <scope>NUCLEOTIDE SEQUENCE [LARGE SCALE GENOMIC DNA]</scope>
    <source>
        <strain evidence="6 7">MWH-C5</strain>
    </source>
</reference>
<dbReference type="PROSITE" id="PS51077">
    <property type="entry name" value="HTH_ICLR"/>
    <property type="match status" value="1"/>
</dbReference>
<gene>
    <name evidence="6" type="ORF">B9Z44_02255</name>
</gene>
<sequence length="271" mass="29555">MIAQPTSTPNTMNKADWIEGMARGMAVLESFDTERQRLNATLTAQRTGLTRAAARRHLLTLTHLGYLETDGQYYWLSAKVLGFAGSYLSGARLPRTVQPTLHQLSLATQLSCSVAVLQNDAVIIVARGIWQGPDLPTKASHNVLAYGLHVGTRLPAHATSTGQVLLANLAPAQLQTWMKANPLSRLTANTATQPKDLVKKLKQIAKQDYCAADQEHELGVEALAVPLRNERGDTIAALNLVRSHTTSHAPDLVTRWLPLLQQTAQALRPLI</sequence>
<dbReference type="InterPro" id="IPR029016">
    <property type="entry name" value="GAF-like_dom_sf"/>
</dbReference>
<comment type="caution">
    <text evidence="6">The sequence shown here is derived from an EMBL/GenBank/DDBJ whole genome shotgun (WGS) entry which is preliminary data.</text>
</comment>
<evidence type="ECO:0000259" key="5">
    <source>
        <dbReference type="PROSITE" id="PS51078"/>
    </source>
</evidence>
<dbReference type="InterPro" id="IPR050707">
    <property type="entry name" value="HTH_MetabolicPath_Reg"/>
</dbReference>
<evidence type="ECO:0000259" key="4">
    <source>
        <dbReference type="PROSITE" id="PS51077"/>
    </source>
</evidence>
<dbReference type="PANTHER" id="PTHR30136:SF34">
    <property type="entry name" value="TRANSCRIPTIONAL REGULATOR"/>
    <property type="match status" value="1"/>
</dbReference>
<dbReference type="Gene3D" id="1.10.10.10">
    <property type="entry name" value="Winged helix-like DNA-binding domain superfamily/Winged helix DNA-binding domain"/>
    <property type="match status" value="1"/>
</dbReference>
<keyword evidence="2" id="KW-0238">DNA-binding</keyword>
<dbReference type="SUPFAM" id="SSF46785">
    <property type="entry name" value="Winged helix' DNA-binding domain"/>
    <property type="match status" value="1"/>
</dbReference>
<evidence type="ECO:0000313" key="6">
    <source>
        <dbReference type="EMBL" id="PUE58524.1"/>
    </source>
</evidence>
<evidence type="ECO:0000256" key="2">
    <source>
        <dbReference type="ARBA" id="ARBA00023125"/>
    </source>
</evidence>
<dbReference type="InterPro" id="IPR036390">
    <property type="entry name" value="WH_DNA-bd_sf"/>
</dbReference>
<dbReference type="SMART" id="SM00346">
    <property type="entry name" value="HTH_ICLR"/>
    <property type="match status" value="1"/>
</dbReference>
<dbReference type="InterPro" id="IPR005471">
    <property type="entry name" value="Tscrpt_reg_IclR_N"/>
</dbReference>
<feature type="domain" description="HTH iclR-type" evidence="4">
    <location>
        <begin position="18"/>
        <end position="78"/>
    </location>
</feature>
<name>A0A315ERD4_9BURK</name>
<keyword evidence="1" id="KW-0805">Transcription regulation</keyword>
<dbReference type="GO" id="GO:0003700">
    <property type="term" value="F:DNA-binding transcription factor activity"/>
    <property type="evidence" value="ECO:0007669"/>
    <property type="project" value="TreeGrafter"/>
</dbReference>
<dbReference type="SUPFAM" id="SSF55781">
    <property type="entry name" value="GAF domain-like"/>
    <property type="match status" value="1"/>
</dbReference>
<protein>
    <submittedName>
        <fullName evidence="6">IclR family transcriptional regulator</fullName>
    </submittedName>
</protein>